<keyword evidence="3 4" id="KW-0456">Lyase</keyword>
<dbReference type="PANTHER" id="PTHR38683:SF1">
    <property type="entry name" value="CHORISMATE PYRUVATE-LYASE"/>
    <property type="match status" value="1"/>
</dbReference>
<dbReference type="PANTHER" id="PTHR38683">
    <property type="entry name" value="CHORISMATE PYRUVATE-LYASE"/>
    <property type="match status" value="1"/>
</dbReference>
<keyword evidence="2 4" id="KW-0831">Ubiquinone biosynthesis</keyword>
<evidence type="ECO:0000256" key="2">
    <source>
        <dbReference type="ARBA" id="ARBA00022688"/>
    </source>
</evidence>
<evidence type="ECO:0000256" key="3">
    <source>
        <dbReference type="ARBA" id="ARBA00023239"/>
    </source>
</evidence>
<proteinExistence type="inferred from homology"/>
<gene>
    <name evidence="4" type="primary">ubiC</name>
    <name evidence="5" type="ORF">J3U76_09560</name>
</gene>
<comment type="pathway">
    <text evidence="4">Cofactor biosynthesis; ubiquinone biosynthesis.</text>
</comment>
<protein>
    <recommendedName>
        <fullName evidence="4">Probable chorismate pyruvate-lyase</fullName>
        <shortName evidence="4">CL</shortName>
        <shortName evidence="4">CPL</shortName>
        <ecNumber evidence="4">4.1.3.40</ecNumber>
    </recommendedName>
</protein>
<dbReference type="EC" id="4.1.3.40" evidence="4"/>
<dbReference type="InterPro" id="IPR028978">
    <property type="entry name" value="Chorismate_lyase_/UTRA_dom_sf"/>
</dbReference>
<comment type="function">
    <text evidence="4">Removes the pyruvyl group from chorismate, with concomitant aromatization of the ring, to provide 4-hydroxybenzoate (4HB) for the ubiquinone pathway.</text>
</comment>
<evidence type="ECO:0000256" key="4">
    <source>
        <dbReference type="HAMAP-Rule" id="MF_01632"/>
    </source>
</evidence>
<dbReference type="Proteomes" id="UP000664882">
    <property type="component" value="Unassembled WGS sequence"/>
</dbReference>
<comment type="caution">
    <text evidence="4">Lacks conserved residue(s) required for the propagation of feature annotation.</text>
</comment>
<feature type="binding site" evidence="4">
    <location>
        <position position="159"/>
    </location>
    <ligand>
        <name>substrate</name>
    </ligand>
</feature>
<evidence type="ECO:0000313" key="5">
    <source>
        <dbReference type="EMBL" id="MBO1519872.1"/>
    </source>
</evidence>
<comment type="similarity">
    <text evidence="4">Belongs to the UbiC family.</text>
</comment>
<comment type="caution">
    <text evidence="5">The sequence shown here is derived from an EMBL/GenBank/DDBJ whole genome shotgun (WGS) entry which is preliminary data.</text>
</comment>
<organism evidence="5 6">
    <name type="scientific">Oceanisphaera pacifica</name>
    <dbReference type="NCBI Taxonomy" id="2818389"/>
    <lineage>
        <taxon>Bacteria</taxon>
        <taxon>Pseudomonadati</taxon>
        <taxon>Pseudomonadota</taxon>
        <taxon>Gammaproteobacteria</taxon>
        <taxon>Aeromonadales</taxon>
        <taxon>Aeromonadaceae</taxon>
        <taxon>Oceanisphaera</taxon>
    </lineage>
</organism>
<comment type="catalytic activity">
    <reaction evidence="4">
        <text>chorismate = 4-hydroxybenzoate + pyruvate</text>
        <dbReference type="Rhea" id="RHEA:16505"/>
        <dbReference type="ChEBI" id="CHEBI:15361"/>
        <dbReference type="ChEBI" id="CHEBI:17879"/>
        <dbReference type="ChEBI" id="CHEBI:29748"/>
        <dbReference type="EC" id="4.1.3.40"/>
    </reaction>
</comment>
<reference evidence="5 6" key="1">
    <citation type="submission" date="2021-03" db="EMBL/GenBank/DDBJ databases">
        <title>Oceanisphaera sp. nov., isolated from the intestine.</title>
        <authorList>
            <person name="Zhao L.-H."/>
            <person name="Shi L.-F."/>
        </authorList>
    </citation>
    <scope>NUCLEOTIDE SEQUENCE [LARGE SCALE GENOMIC DNA]</scope>
    <source>
        <strain evidence="5 6">DM8</strain>
    </source>
</reference>
<dbReference type="EMBL" id="JAGDFX010000010">
    <property type="protein sequence ID" value="MBO1519872.1"/>
    <property type="molecule type" value="Genomic_DNA"/>
</dbReference>
<dbReference type="GO" id="GO:0016829">
    <property type="term" value="F:lyase activity"/>
    <property type="evidence" value="ECO:0007669"/>
    <property type="project" value="UniProtKB-KW"/>
</dbReference>
<evidence type="ECO:0000256" key="1">
    <source>
        <dbReference type="ARBA" id="ARBA00022490"/>
    </source>
</evidence>
<dbReference type="Pfam" id="PF04345">
    <property type="entry name" value="Chor_lyase"/>
    <property type="match status" value="1"/>
</dbReference>
<dbReference type="InterPro" id="IPR007440">
    <property type="entry name" value="Chorismate--pyruvate_lyase"/>
</dbReference>
<feature type="binding site" evidence="4">
    <location>
        <position position="46"/>
    </location>
    <ligand>
        <name>substrate</name>
    </ligand>
</feature>
<feature type="binding site" evidence="4">
    <location>
        <position position="83"/>
    </location>
    <ligand>
        <name>substrate</name>
    </ligand>
</feature>
<keyword evidence="1 4" id="KW-0963">Cytoplasm</keyword>
<name>A0ABS3NHT7_9GAMM</name>
<comment type="subcellular location">
    <subcellularLocation>
        <location evidence="4">Cytoplasm</location>
    </subcellularLocation>
</comment>
<keyword evidence="6" id="KW-1185">Reference proteome</keyword>
<evidence type="ECO:0000313" key="6">
    <source>
        <dbReference type="Proteomes" id="UP000664882"/>
    </source>
</evidence>
<sequence length="178" mass="19586">MQDRGSLTERLRQYCQHFRVQLLNTAQVKLTADQAAWLGVERAYCREVLLLCDEQPWVYANSLYSPAALSAVPALGGLGDSALGELLFEHPLLTRSEFEFARLTVGQCQQLNQRLTSGAQPTAELHVLLSQLLAGNVTGLPWARRSVLATPEAAVLVSELFLPSANPNHALYTSLNKE</sequence>
<keyword evidence="4" id="KW-0670">Pyruvate</keyword>
<dbReference type="Gene3D" id="3.40.1410.10">
    <property type="entry name" value="Chorismate lyase-like"/>
    <property type="match status" value="1"/>
</dbReference>
<accession>A0ABS3NHT7</accession>
<dbReference type="HAMAP" id="MF_01632">
    <property type="entry name" value="UbiC"/>
    <property type="match status" value="1"/>
</dbReference>
<dbReference type="SUPFAM" id="SSF64288">
    <property type="entry name" value="Chorismate lyase-like"/>
    <property type="match status" value="1"/>
</dbReference>